<name>A0A1F5EIV8_9BACT</name>
<sequence length="62" mass="6958">MAQESVRNAVIGVFGEVICGSGHRRKVSDMTDSELGDFLAETLKSTQYINSQQRKRLEKTLQ</sequence>
<dbReference type="Proteomes" id="UP000179003">
    <property type="component" value="Unassembled WGS sequence"/>
</dbReference>
<dbReference type="STRING" id="1797582.A2442_01975"/>
<reference evidence="1 2" key="1">
    <citation type="journal article" date="2016" name="Nat. Commun.">
        <title>Thousands of microbial genomes shed light on interconnected biogeochemical processes in an aquifer system.</title>
        <authorList>
            <person name="Anantharaman K."/>
            <person name="Brown C.T."/>
            <person name="Hug L.A."/>
            <person name="Sharon I."/>
            <person name="Castelle C.J."/>
            <person name="Probst A.J."/>
            <person name="Thomas B.C."/>
            <person name="Singh A."/>
            <person name="Wilkins M.J."/>
            <person name="Karaoz U."/>
            <person name="Brodie E.L."/>
            <person name="Williams K.H."/>
            <person name="Hubbard S.S."/>
            <person name="Banfield J.F."/>
        </authorList>
    </citation>
    <scope>NUCLEOTIDE SEQUENCE [LARGE SCALE GENOMIC DNA]</scope>
</reference>
<protein>
    <submittedName>
        <fullName evidence="1">Uncharacterized protein</fullName>
    </submittedName>
</protein>
<proteinExistence type="predicted"/>
<gene>
    <name evidence="1" type="ORF">A2442_01975</name>
</gene>
<organism evidence="1 2">
    <name type="scientific">Candidatus Campbellbacteria bacterium RIFOXYC2_FULL_35_25</name>
    <dbReference type="NCBI Taxonomy" id="1797582"/>
    <lineage>
        <taxon>Bacteria</taxon>
        <taxon>Candidatus Campbelliibacteriota</taxon>
    </lineage>
</organism>
<dbReference type="AlphaFoldDB" id="A0A1F5EIV8"/>
<comment type="caution">
    <text evidence="1">The sequence shown here is derived from an EMBL/GenBank/DDBJ whole genome shotgun (WGS) entry which is preliminary data.</text>
</comment>
<evidence type="ECO:0000313" key="1">
    <source>
        <dbReference type="EMBL" id="OGD67144.1"/>
    </source>
</evidence>
<evidence type="ECO:0000313" key="2">
    <source>
        <dbReference type="Proteomes" id="UP000179003"/>
    </source>
</evidence>
<dbReference type="EMBL" id="MFAE01000008">
    <property type="protein sequence ID" value="OGD67144.1"/>
    <property type="molecule type" value="Genomic_DNA"/>
</dbReference>
<accession>A0A1F5EIV8</accession>